<feature type="region of interest" description="Disordered" evidence="1">
    <location>
        <begin position="49"/>
        <end position="71"/>
    </location>
</feature>
<organism evidence="2 3">
    <name type="scientific">Oncorhynchus mykiss</name>
    <name type="common">Rainbow trout</name>
    <name type="synonym">Salmo gairdneri</name>
    <dbReference type="NCBI Taxonomy" id="8022"/>
    <lineage>
        <taxon>Eukaryota</taxon>
        <taxon>Metazoa</taxon>
        <taxon>Chordata</taxon>
        <taxon>Craniata</taxon>
        <taxon>Vertebrata</taxon>
        <taxon>Euteleostomi</taxon>
        <taxon>Actinopterygii</taxon>
        <taxon>Neopterygii</taxon>
        <taxon>Teleostei</taxon>
        <taxon>Protacanthopterygii</taxon>
        <taxon>Salmoniformes</taxon>
        <taxon>Salmonidae</taxon>
        <taxon>Salmoninae</taxon>
        <taxon>Oncorhynchus</taxon>
    </lineage>
</organism>
<dbReference type="STRING" id="8022.A0A060WDG0"/>
<reference evidence="2" key="2">
    <citation type="submission" date="2014-03" db="EMBL/GenBank/DDBJ databases">
        <authorList>
            <person name="Genoscope - CEA"/>
        </authorList>
    </citation>
    <scope>NUCLEOTIDE SEQUENCE</scope>
</reference>
<evidence type="ECO:0000256" key="1">
    <source>
        <dbReference type="SAM" id="MobiDB-lite"/>
    </source>
</evidence>
<evidence type="ECO:0000313" key="2">
    <source>
        <dbReference type="EMBL" id="CDQ65318.1"/>
    </source>
</evidence>
<gene>
    <name evidence="2" type="ORF">GSONMT00073016001</name>
</gene>
<dbReference type="EMBL" id="FR904502">
    <property type="protein sequence ID" value="CDQ65318.1"/>
    <property type="molecule type" value="Genomic_DNA"/>
</dbReference>
<sequence>MQIRSCKDLPYSVSEILGFNTESKFPRLEGREFGTLDSPQPTQRQEVFSNGHNRHYREPPTHNGCKVSFIS</sequence>
<evidence type="ECO:0000313" key="3">
    <source>
        <dbReference type="Proteomes" id="UP000193380"/>
    </source>
</evidence>
<dbReference type="Proteomes" id="UP000193380">
    <property type="component" value="Unassembled WGS sequence"/>
</dbReference>
<dbReference type="PaxDb" id="8022-A0A060WDG0"/>
<reference evidence="2" key="1">
    <citation type="journal article" date="2014" name="Nat. Commun.">
        <title>The rainbow trout genome provides novel insights into evolution after whole-genome duplication in vertebrates.</title>
        <authorList>
            <person name="Berthelot C."/>
            <person name="Brunet F."/>
            <person name="Chalopin D."/>
            <person name="Juanchich A."/>
            <person name="Bernard M."/>
            <person name="Noel B."/>
            <person name="Bento P."/>
            <person name="Da Silva C."/>
            <person name="Labadie K."/>
            <person name="Alberti A."/>
            <person name="Aury J.M."/>
            <person name="Louis A."/>
            <person name="Dehais P."/>
            <person name="Bardou P."/>
            <person name="Montfort J."/>
            <person name="Klopp C."/>
            <person name="Cabau C."/>
            <person name="Gaspin C."/>
            <person name="Thorgaard G.H."/>
            <person name="Boussaha M."/>
            <person name="Quillet E."/>
            <person name="Guyomard R."/>
            <person name="Galiana D."/>
            <person name="Bobe J."/>
            <person name="Volff J.N."/>
            <person name="Genet C."/>
            <person name="Wincker P."/>
            <person name="Jaillon O."/>
            <person name="Roest Crollius H."/>
            <person name="Guiguen Y."/>
        </authorList>
    </citation>
    <scope>NUCLEOTIDE SEQUENCE [LARGE SCALE GENOMIC DNA]</scope>
</reference>
<accession>A0A060WDG0</accession>
<dbReference type="AlphaFoldDB" id="A0A060WDG0"/>
<name>A0A060WDG0_ONCMY</name>
<proteinExistence type="predicted"/>
<protein>
    <submittedName>
        <fullName evidence="2">Uncharacterized protein</fullName>
    </submittedName>
</protein>